<proteinExistence type="predicted"/>
<comment type="caution">
    <text evidence="2">The sequence shown here is derived from an EMBL/GenBank/DDBJ whole genome shotgun (WGS) entry which is preliminary data.</text>
</comment>
<dbReference type="PANTHER" id="PTHR21301">
    <property type="entry name" value="REVERSE TRANSCRIPTASE"/>
    <property type="match status" value="1"/>
</dbReference>
<protein>
    <recommendedName>
        <fullName evidence="1">Reverse transcriptase domain-containing protein</fullName>
    </recommendedName>
</protein>
<feature type="domain" description="Reverse transcriptase" evidence="1">
    <location>
        <begin position="234"/>
        <end position="500"/>
    </location>
</feature>
<dbReference type="Pfam" id="PF00078">
    <property type="entry name" value="RVT_1"/>
    <property type="match status" value="1"/>
</dbReference>
<dbReference type="EMBL" id="CAJNOE010002671">
    <property type="protein sequence ID" value="CAF1489862.1"/>
    <property type="molecule type" value="Genomic_DNA"/>
</dbReference>
<name>A0A815SDU6_9BILA</name>
<dbReference type="SUPFAM" id="SSF56672">
    <property type="entry name" value="DNA/RNA polymerases"/>
    <property type="match status" value="1"/>
</dbReference>
<evidence type="ECO:0000313" key="2">
    <source>
        <dbReference type="EMBL" id="CAF1489862.1"/>
    </source>
</evidence>
<accession>A0A815SDU6</accession>
<organism evidence="2 3">
    <name type="scientific">Adineta steineri</name>
    <dbReference type="NCBI Taxonomy" id="433720"/>
    <lineage>
        <taxon>Eukaryota</taxon>
        <taxon>Metazoa</taxon>
        <taxon>Spiralia</taxon>
        <taxon>Gnathifera</taxon>
        <taxon>Rotifera</taxon>
        <taxon>Eurotatoria</taxon>
        <taxon>Bdelloidea</taxon>
        <taxon>Adinetida</taxon>
        <taxon>Adinetidae</taxon>
        <taxon>Adineta</taxon>
    </lineage>
</organism>
<dbReference type="CDD" id="cd00304">
    <property type="entry name" value="RT_like"/>
    <property type="match status" value="1"/>
</dbReference>
<gene>
    <name evidence="2" type="ORF">IZO911_LOCUS44427</name>
</gene>
<evidence type="ECO:0000313" key="3">
    <source>
        <dbReference type="Proteomes" id="UP000663860"/>
    </source>
</evidence>
<dbReference type="InterPro" id="IPR043502">
    <property type="entry name" value="DNA/RNA_pol_sf"/>
</dbReference>
<dbReference type="AlphaFoldDB" id="A0A815SDU6"/>
<dbReference type="PROSITE" id="PS50878">
    <property type="entry name" value="RT_POL"/>
    <property type="match status" value="1"/>
</dbReference>
<dbReference type="InterPro" id="IPR000477">
    <property type="entry name" value="RT_dom"/>
</dbReference>
<reference evidence="2" key="1">
    <citation type="submission" date="2021-02" db="EMBL/GenBank/DDBJ databases">
        <authorList>
            <person name="Nowell W R."/>
        </authorList>
    </citation>
    <scope>NUCLEOTIDE SEQUENCE</scope>
</reference>
<evidence type="ECO:0000259" key="1">
    <source>
        <dbReference type="PROSITE" id="PS50878"/>
    </source>
</evidence>
<sequence>MDGIERTHEKKLNALCEKKLRGNPEQQILNPRTNRPRHILDPVTNLPQEMSDPITNLSIHTLTGDEHDALVNGLNHVYPPSKLDQPQLVCNMEFFYARLLNIRTAYKRYEQKPPTEAIRHQLTSAQLAAASELREAANSFRKVAQSELKKIGPEHRKTFNTLRSLSKNKSIIITRPDKGRGVVIMDREDYIQKMNAILDDKSAFTIIDYDPTYRTENHLIKFLGTLKQDGFISEQEHRLANPIGSRPARIYGVPKVHKTGNPLRPVMSATKTVAYGLGQMLSARLNALRSSSYMIKDRFDFVRKLKTLELGDKIMVSFDVTSLFTKVPLNDTINLILNQMYPKCPEKCKTEKRTDLCKQCRNRWDFNHLLQLATSETHFIFNNKMYVQHDGVAMGAPLAPVIADIFMSYLENSLMDDLKKIGVCEWFRYVDDTFVLIEPKTKVEKVLEKLNNFHPSIQFTPQVEKNYSLPFLDVWITRSPETKKFQTAVYRKETFTGLMTKWNSFVPIAYKKASVVSCGKQDRVT</sequence>
<dbReference type="Proteomes" id="UP000663860">
    <property type="component" value="Unassembled WGS sequence"/>
</dbReference>
<dbReference type="PANTHER" id="PTHR21301:SF10">
    <property type="entry name" value="REVERSE TRANSCRIPTASE DOMAIN-CONTAINING PROTEIN"/>
    <property type="match status" value="1"/>
</dbReference>